<dbReference type="Pfam" id="PF10824">
    <property type="entry name" value="T7SS_ESX_EspC"/>
    <property type="match status" value="1"/>
</dbReference>
<sequence length="149" mass="16210">MSFEDEWAGIKAEAAKQQESHMQLNQLDDGNGGRGIPQKKLKVTASVLRNKAGKVDHVSTGFAKADNETMTETGQVKASLKGFDSAAAFATFQERWRSQMRYAQGLLSQGLAGPLRDAATHFEVTDKGIGDQIDREGKNRDGGQDKVAR</sequence>
<evidence type="ECO:0000313" key="2">
    <source>
        <dbReference type="EMBL" id="PNG92522.1"/>
    </source>
</evidence>
<evidence type="ECO:0000256" key="1">
    <source>
        <dbReference type="SAM" id="MobiDB-lite"/>
    </source>
</evidence>
<dbReference type="SUPFAM" id="SSF140453">
    <property type="entry name" value="EsxAB dimer-like"/>
    <property type="match status" value="1"/>
</dbReference>
<proteinExistence type="predicted"/>
<feature type="region of interest" description="Disordered" evidence="1">
    <location>
        <begin position="14"/>
        <end position="36"/>
    </location>
</feature>
<keyword evidence="3" id="KW-1185">Reference proteome</keyword>
<name>A0A2J7YWW1_STRMQ</name>
<comment type="caution">
    <text evidence="2">The sequence shown here is derived from an EMBL/GenBank/DDBJ whole genome shotgun (WGS) entry which is preliminary data.</text>
</comment>
<dbReference type="GO" id="GO:0009306">
    <property type="term" value="P:protein secretion"/>
    <property type="evidence" value="ECO:0007669"/>
    <property type="project" value="InterPro"/>
</dbReference>
<feature type="region of interest" description="Disordered" evidence="1">
    <location>
        <begin position="126"/>
        <end position="149"/>
    </location>
</feature>
<organism evidence="2 3">
    <name type="scientific">Streptomyces malaysiensis</name>
    <dbReference type="NCBI Taxonomy" id="92644"/>
    <lineage>
        <taxon>Bacteria</taxon>
        <taxon>Bacillati</taxon>
        <taxon>Actinomycetota</taxon>
        <taxon>Actinomycetes</taxon>
        <taxon>Kitasatosporales</taxon>
        <taxon>Streptomycetaceae</taxon>
        <taxon>Streptomyces</taxon>
        <taxon>Streptomyces violaceusniger group</taxon>
    </lineage>
</organism>
<dbReference type="InterPro" id="IPR022536">
    <property type="entry name" value="EspC"/>
</dbReference>
<reference evidence="2 3" key="1">
    <citation type="submission" date="2015-09" db="EMBL/GenBank/DDBJ databases">
        <title>Genome sequence, genome mining and natural product profiling of a biocontrol bacterium Streptomyces malaysiensis F913.</title>
        <authorList>
            <person name="Xu Y."/>
            <person name="Wei J."/>
            <person name="Xie J."/>
            <person name="Li T."/>
            <person name="Zhou Z."/>
        </authorList>
    </citation>
    <scope>NUCLEOTIDE SEQUENCE [LARGE SCALE GENOMIC DNA]</scope>
    <source>
        <strain evidence="2 3">F913</strain>
    </source>
</reference>
<dbReference type="RefSeq" id="WP_102937148.1">
    <property type="nucleotide sequence ID" value="NZ_LJIW01000002.1"/>
</dbReference>
<protein>
    <submittedName>
        <fullName evidence="2">Uncharacterized protein</fullName>
    </submittedName>
</protein>
<dbReference type="InterPro" id="IPR036689">
    <property type="entry name" value="ESAT-6-like_sf"/>
</dbReference>
<accession>A0A2J7YWW1</accession>
<evidence type="ECO:0000313" key="3">
    <source>
        <dbReference type="Proteomes" id="UP000236520"/>
    </source>
</evidence>
<dbReference type="AlphaFoldDB" id="A0A2J7YWW1"/>
<gene>
    <name evidence="2" type="ORF">SMF913_27987</name>
</gene>
<dbReference type="Proteomes" id="UP000236520">
    <property type="component" value="Unassembled WGS sequence"/>
</dbReference>
<dbReference type="EMBL" id="LJIW01000002">
    <property type="protein sequence ID" value="PNG92522.1"/>
    <property type="molecule type" value="Genomic_DNA"/>
</dbReference>